<sequence>MDLDVNWLRPENHRQQSSGLGCRSAVSNTWVPHELRKSENASRNSAHRALLFREDENNIFKDIVYGRE</sequence>
<evidence type="ECO:0000313" key="1">
    <source>
        <dbReference type="EMBL" id="KAK6728748.1"/>
    </source>
</evidence>
<reference evidence="1 2" key="1">
    <citation type="submission" date="2023-08" db="EMBL/GenBank/DDBJ databases">
        <title>A Necator americanus chromosomal reference genome.</title>
        <authorList>
            <person name="Ilik V."/>
            <person name="Petrzelkova K.J."/>
            <person name="Pardy F."/>
            <person name="Fuh T."/>
            <person name="Niatou-Singa F.S."/>
            <person name="Gouil Q."/>
            <person name="Baker L."/>
            <person name="Ritchie M.E."/>
            <person name="Jex A.R."/>
            <person name="Gazzola D."/>
            <person name="Li H."/>
            <person name="Toshio Fujiwara R."/>
            <person name="Zhan B."/>
            <person name="Aroian R.V."/>
            <person name="Pafco B."/>
            <person name="Schwarz E.M."/>
        </authorList>
    </citation>
    <scope>NUCLEOTIDE SEQUENCE [LARGE SCALE GENOMIC DNA]</scope>
    <source>
        <strain evidence="1 2">Aroian</strain>
        <tissue evidence="1">Whole animal</tissue>
    </source>
</reference>
<dbReference type="Proteomes" id="UP001303046">
    <property type="component" value="Unassembled WGS sequence"/>
</dbReference>
<dbReference type="EMBL" id="JAVFWL010000001">
    <property type="protein sequence ID" value="KAK6728748.1"/>
    <property type="molecule type" value="Genomic_DNA"/>
</dbReference>
<organism evidence="1 2">
    <name type="scientific">Necator americanus</name>
    <name type="common">Human hookworm</name>
    <dbReference type="NCBI Taxonomy" id="51031"/>
    <lineage>
        <taxon>Eukaryota</taxon>
        <taxon>Metazoa</taxon>
        <taxon>Ecdysozoa</taxon>
        <taxon>Nematoda</taxon>
        <taxon>Chromadorea</taxon>
        <taxon>Rhabditida</taxon>
        <taxon>Rhabditina</taxon>
        <taxon>Rhabditomorpha</taxon>
        <taxon>Strongyloidea</taxon>
        <taxon>Ancylostomatidae</taxon>
        <taxon>Bunostominae</taxon>
        <taxon>Necator</taxon>
    </lineage>
</organism>
<protein>
    <submittedName>
        <fullName evidence="1">Uncharacterized protein</fullName>
    </submittedName>
</protein>
<proteinExistence type="predicted"/>
<accession>A0ABR1BUJ2</accession>
<keyword evidence="2" id="KW-1185">Reference proteome</keyword>
<gene>
    <name evidence="1" type="primary">Necator_chrI.g2166</name>
    <name evidence="1" type="ORF">RB195_006039</name>
</gene>
<evidence type="ECO:0000313" key="2">
    <source>
        <dbReference type="Proteomes" id="UP001303046"/>
    </source>
</evidence>
<comment type="caution">
    <text evidence="1">The sequence shown here is derived from an EMBL/GenBank/DDBJ whole genome shotgun (WGS) entry which is preliminary data.</text>
</comment>
<name>A0ABR1BUJ2_NECAM</name>